<dbReference type="EMBL" id="MU864378">
    <property type="protein sequence ID" value="KAK4189166.1"/>
    <property type="molecule type" value="Genomic_DNA"/>
</dbReference>
<evidence type="ECO:0000259" key="2">
    <source>
        <dbReference type="Pfam" id="PF20882"/>
    </source>
</evidence>
<dbReference type="Pfam" id="PF20882">
    <property type="entry name" value="Sos7"/>
    <property type="match status" value="1"/>
</dbReference>
<dbReference type="PANTHER" id="PTHR37329">
    <property type="entry name" value="KINETOCHORE PROTEIN SOS7"/>
    <property type="match status" value="1"/>
</dbReference>
<dbReference type="InterPro" id="IPR048781">
    <property type="entry name" value="Sos7_CC"/>
</dbReference>
<dbReference type="PANTHER" id="PTHR37329:SF1">
    <property type="entry name" value="KINETOCHORE PROTEIN SOS7"/>
    <property type="match status" value="1"/>
</dbReference>
<evidence type="ECO:0000256" key="1">
    <source>
        <dbReference type="SAM" id="MobiDB-lite"/>
    </source>
</evidence>
<dbReference type="GO" id="GO:0034501">
    <property type="term" value="P:protein localization to kinetochore"/>
    <property type="evidence" value="ECO:0007669"/>
    <property type="project" value="InterPro"/>
</dbReference>
<feature type="region of interest" description="Disordered" evidence="1">
    <location>
        <begin position="252"/>
        <end position="275"/>
    </location>
</feature>
<reference evidence="3" key="2">
    <citation type="submission" date="2023-05" db="EMBL/GenBank/DDBJ databases">
        <authorList>
            <consortium name="Lawrence Berkeley National Laboratory"/>
            <person name="Steindorff A."/>
            <person name="Hensen N."/>
            <person name="Bonometti L."/>
            <person name="Westerberg I."/>
            <person name="Brannstrom I.O."/>
            <person name="Guillou S."/>
            <person name="Cros-Aarteil S."/>
            <person name="Calhoun S."/>
            <person name="Haridas S."/>
            <person name="Kuo A."/>
            <person name="Mondo S."/>
            <person name="Pangilinan J."/>
            <person name="Riley R."/>
            <person name="Labutti K."/>
            <person name="Andreopoulos B."/>
            <person name="Lipzen A."/>
            <person name="Chen C."/>
            <person name="Yanf M."/>
            <person name="Daum C."/>
            <person name="Ng V."/>
            <person name="Clum A."/>
            <person name="Ohm R."/>
            <person name="Martin F."/>
            <person name="Silar P."/>
            <person name="Natvig D."/>
            <person name="Lalanne C."/>
            <person name="Gautier V."/>
            <person name="Ament-Velasquez S.L."/>
            <person name="Kruys A."/>
            <person name="Hutchinson M.I."/>
            <person name="Powell A.J."/>
            <person name="Barry K."/>
            <person name="Miller A.N."/>
            <person name="Grigoriev I.V."/>
            <person name="Debuchy R."/>
            <person name="Gladieux P."/>
            <person name="Thoren M.H."/>
            <person name="Johannesson H."/>
        </authorList>
    </citation>
    <scope>NUCLEOTIDE SEQUENCE</scope>
    <source>
        <strain evidence="3">PSN309</strain>
    </source>
</reference>
<evidence type="ECO:0000313" key="4">
    <source>
        <dbReference type="Proteomes" id="UP001302126"/>
    </source>
</evidence>
<comment type="caution">
    <text evidence="3">The sequence shown here is derived from an EMBL/GenBank/DDBJ whole genome shotgun (WGS) entry which is preliminary data.</text>
</comment>
<protein>
    <recommendedName>
        <fullName evidence="2">Kinetochore protein Sos7 coiled-coil domain-containing protein</fullName>
    </recommendedName>
</protein>
<dbReference type="AlphaFoldDB" id="A0AAN6WX67"/>
<feature type="domain" description="Kinetochore protein Sos7 coiled-coil" evidence="2">
    <location>
        <begin position="79"/>
        <end position="153"/>
    </location>
</feature>
<dbReference type="InterPro" id="IPR037475">
    <property type="entry name" value="Sos7"/>
</dbReference>
<name>A0AAN6WX67_9PEZI</name>
<keyword evidence="4" id="KW-1185">Reference proteome</keyword>
<organism evidence="3 4">
    <name type="scientific">Podospora australis</name>
    <dbReference type="NCBI Taxonomy" id="1536484"/>
    <lineage>
        <taxon>Eukaryota</taxon>
        <taxon>Fungi</taxon>
        <taxon>Dikarya</taxon>
        <taxon>Ascomycota</taxon>
        <taxon>Pezizomycotina</taxon>
        <taxon>Sordariomycetes</taxon>
        <taxon>Sordariomycetidae</taxon>
        <taxon>Sordariales</taxon>
        <taxon>Podosporaceae</taxon>
        <taxon>Podospora</taxon>
    </lineage>
</organism>
<dbReference type="Proteomes" id="UP001302126">
    <property type="component" value="Unassembled WGS sequence"/>
</dbReference>
<sequence length="296" mass="33436">MPGANNPSEDGAPPRRSSQIDCMPSFVEELQRKYPWTIIRISDFGGSDAPAARTSDASNASFGTPTPTSLEADLLHYKELFAKLRFSYVEQVTKEKTIRSMVGDPPQIVSPQENAELEAENSKLKEALQDLKAEVAARVTMTEARSRELARKYEHIQTQHGQMRPLPDKIDRLEREIARLSKTQTELLGGPDNLSLVRMLEIQTLRKREEEDMRKQLAILDAVVPRKKKELERLTTELHGWEIKRANATAAAREAKRRKENAQAGGNNNGEDELEAQGRWHRAGKILLDEILLHKA</sequence>
<proteinExistence type="predicted"/>
<accession>A0AAN6WX67</accession>
<dbReference type="GO" id="GO:0051315">
    <property type="term" value="P:attachment of mitotic spindle microtubules to kinetochore"/>
    <property type="evidence" value="ECO:0007669"/>
    <property type="project" value="TreeGrafter"/>
</dbReference>
<dbReference type="GO" id="GO:0000776">
    <property type="term" value="C:kinetochore"/>
    <property type="evidence" value="ECO:0007669"/>
    <property type="project" value="InterPro"/>
</dbReference>
<evidence type="ECO:0000313" key="3">
    <source>
        <dbReference type="EMBL" id="KAK4189166.1"/>
    </source>
</evidence>
<feature type="region of interest" description="Disordered" evidence="1">
    <location>
        <begin position="1"/>
        <end position="21"/>
    </location>
</feature>
<reference evidence="3" key="1">
    <citation type="journal article" date="2023" name="Mol. Phylogenet. Evol.">
        <title>Genome-scale phylogeny and comparative genomics of the fungal order Sordariales.</title>
        <authorList>
            <person name="Hensen N."/>
            <person name="Bonometti L."/>
            <person name="Westerberg I."/>
            <person name="Brannstrom I.O."/>
            <person name="Guillou S."/>
            <person name="Cros-Aarteil S."/>
            <person name="Calhoun S."/>
            <person name="Haridas S."/>
            <person name="Kuo A."/>
            <person name="Mondo S."/>
            <person name="Pangilinan J."/>
            <person name="Riley R."/>
            <person name="LaButti K."/>
            <person name="Andreopoulos B."/>
            <person name="Lipzen A."/>
            <person name="Chen C."/>
            <person name="Yan M."/>
            <person name="Daum C."/>
            <person name="Ng V."/>
            <person name="Clum A."/>
            <person name="Steindorff A."/>
            <person name="Ohm R.A."/>
            <person name="Martin F."/>
            <person name="Silar P."/>
            <person name="Natvig D.O."/>
            <person name="Lalanne C."/>
            <person name="Gautier V."/>
            <person name="Ament-Velasquez S.L."/>
            <person name="Kruys A."/>
            <person name="Hutchinson M.I."/>
            <person name="Powell A.J."/>
            <person name="Barry K."/>
            <person name="Miller A.N."/>
            <person name="Grigoriev I.V."/>
            <person name="Debuchy R."/>
            <person name="Gladieux P."/>
            <person name="Hiltunen Thoren M."/>
            <person name="Johannesson H."/>
        </authorList>
    </citation>
    <scope>NUCLEOTIDE SEQUENCE</scope>
    <source>
        <strain evidence="3">PSN309</strain>
    </source>
</reference>
<gene>
    <name evidence="3" type="ORF">QBC35DRAFT_493856</name>
</gene>